<dbReference type="EMBL" id="LAZP02000138">
    <property type="protein sequence ID" value="PFH60293.1"/>
    <property type="molecule type" value="Genomic_DNA"/>
</dbReference>
<organism evidence="2 3">
    <name type="scientific">Ophiocordyceps unilateralis</name>
    <name type="common">Zombie-ant fungus</name>
    <name type="synonym">Torrubia unilateralis</name>
    <dbReference type="NCBI Taxonomy" id="268505"/>
    <lineage>
        <taxon>Eukaryota</taxon>
        <taxon>Fungi</taxon>
        <taxon>Dikarya</taxon>
        <taxon>Ascomycota</taxon>
        <taxon>Pezizomycotina</taxon>
        <taxon>Sordariomycetes</taxon>
        <taxon>Hypocreomycetidae</taxon>
        <taxon>Hypocreales</taxon>
        <taxon>Ophiocordycipitaceae</taxon>
        <taxon>Ophiocordyceps</taxon>
    </lineage>
</organism>
<proteinExistence type="predicted"/>
<evidence type="ECO:0000256" key="1">
    <source>
        <dbReference type="SAM" id="MobiDB-lite"/>
    </source>
</evidence>
<accession>A0A2A9PHC3</accession>
<reference evidence="2 3" key="2">
    <citation type="journal article" date="2017" name="Sci. Rep.">
        <title>Ant-infecting Ophiocordyceps genomes reveal a high diversity of potential behavioral manipulation genes and a possible major role for enterotoxins.</title>
        <authorList>
            <person name="de Bekker C."/>
            <person name="Ohm R.A."/>
            <person name="Evans H.C."/>
            <person name="Brachmann A."/>
            <person name="Hughes D.P."/>
        </authorList>
    </citation>
    <scope>NUCLEOTIDE SEQUENCE [LARGE SCALE GENOMIC DNA]</scope>
    <source>
        <strain evidence="2 3">SC16a</strain>
    </source>
</reference>
<sequence length="447" mass="49333">MASLRRHRNRQLDPEPGGRQTARKTTHSLLAAAVTRARDYPKGALKDAAKDFLKDAAKDVPQDISLDVIRVHDAATATAGDAAEESIDDAAREAAHSVTGDAIIKVARNAAEVSGRVAAHDAAWDAAKHAAWDAARDAARNATQNATVDPVKDDAENTANDVPSTVTATAIVFSRVSPLDLPEKLDDANGNLHFIVRPPPKSQRWLSKRPAMVLQSSSTEPPTADQMTAAQAAPAPTTADTGGQHCKFNAAAFDTAIYSQAGAMKPPAGVSVPPRRKRRLSGASDDRVYVHANPVIHRAHNRSQEWHKEKAREIQARGGRKVWFGRVMERIQWRRRRESRSNQSARLTTPQPWTFSRPLDFGDVPESELPEAVLENAGWVKACAWHRETRRMMDLRHQESLKSEAETRQFYVDVMQSIRPSGEERRTGSEDDISRWETNNKQVTESA</sequence>
<name>A0A2A9PHC3_OPHUN</name>
<evidence type="ECO:0000313" key="2">
    <source>
        <dbReference type="EMBL" id="PFH60293.1"/>
    </source>
</evidence>
<keyword evidence="3" id="KW-1185">Reference proteome</keyword>
<feature type="compositionally biased region" description="Polar residues" evidence="1">
    <location>
        <begin position="436"/>
        <end position="447"/>
    </location>
</feature>
<protein>
    <submittedName>
        <fullName evidence="2">Uncharacterized protein</fullName>
    </submittedName>
</protein>
<dbReference type="OrthoDB" id="3550599at2759"/>
<evidence type="ECO:0000313" key="3">
    <source>
        <dbReference type="Proteomes" id="UP000037136"/>
    </source>
</evidence>
<feature type="region of interest" description="Disordered" evidence="1">
    <location>
        <begin position="1"/>
        <end position="26"/>
    </location>
</feature>
<feature type="region of interest" description="Disordered" evidence="1">
    <location>
        <begin position="210"/>
        <end position="241"/>
    </location>
</feature>
<comment type="caution">
    <text evidence="2">The sequence shown here is derived from an EMBL/GenBank/DDBJ whole genome shotgun (WGS) entry which is preliminary data.</text>
</comment>
<feature type="region of interest" description="Disordered" evidence="1">
    <location>
        <begin position="141"/>
        <end position="160"/>
    </location>
</feature>
<gene>
    <name evidence="2" type="ORF">XA68_11176</name>
</gene>
<dbReference type="AlphaFoldDB" id="A0A2A9PHC3"/>
<dbReference type="Proteomes" id="UP000037136">
    <property type="component" value="Unassembled WGS sequence"/>
</dbReference>
<feature type="compositionally biased region" description="Low complexity" evidence="1">
    <location>
        <begin position="221"/>
        <end position="241"/>
    </location>
</feature>
<feature type="region of interest" description="Disordered" evidence="1">
    <location>
        <begin position="416"/>
        <end position="447"/>
    </location>
</feature>
<feature type="compositionally biased region" description="Basic and acidic residues" evidence="1">
    <location>
        <begin position="421"/>
        <end position="435"/>
    </location>
</feature>
<dbReference type="STRING" id="268505.A0A2A9PHC3"/>
<reference evidence="2 3" key="1">
    <citation type="journal article" date="2015" name="BMC Genomics">
        <title>Gene expression during zombie ant biting behavior reflects the complexity underlying fungal parasitic behavioral manipulation.</title>
        <authorList>
            <person name="de Bekker C."/>
            <person name="Ohm R.A."/>
            <person name="Loreto R.G."/>
            <person name="Sebastian A."/>
            <person name="Albert I."/>
            <person name="Merrow M."/>
            <person name="Brachmann A."/>
            <person name="Hughes D.P."/>
        </authorList>
    </citation>
    <scope>NUCLEOTIDE SEQUENCE [LARGE SCALE GENOMIC DNA]</scope>
    <source>
        <strain evidence="2 3">SC16a</strain>
    </source>
</reference>